<evidence type="ECO:0000313" key="1">
    <source>
        <dbReference type="EMBL" id="EXU80584.1"/>
    </source>
</evidence>
<reference evidence="1 2" key="1">
    <citation type="submission" date="2014-01" db="EMBL/GenBank/DDBJ databases">
        <title>Interspecies Systems Biology Uncovers Metabolites Affecting C. elegans Gene Expression and Life History Traits.</title>
        <authorList>
            <person name="Watson E."/>
            <person name="Macneil L.T."/>
            <person name="Ritter A.D."/>
            <person name="Yilmaz L.S."/>
            <person name="Rosebrock A.P."/>
            <person name="Caudy A.A."/>
            <person name="Walhout A.J."/>
        </authorList>
    </citation>
    <scope>NUCLEOTIDE SEQUENCE [LARGE SCALE GENOMIC DNA]</scope>
    <source>
        <strain evidence="1 2">DA1877</strain>
    </source>
</reference>
<dbReference type="AlphaFoldDB" id="A0A014MR13"/>
<evidence type="ECO:0000313" key="2">
    <source>
        <dbReference type="Proteomes" id="UP000020766"/>
    </source>
</evidence>
<accession>A0A014MR13</accession>
<proteinExistence type="predicted"/>
<dbReference type="Proteomes" id="UP000020766">
    <property type="component" value="Unassembled WGS sequence"/>
</dbReference>
<dbReference type="EMBL" id="JBOK01000006">
    <property type="protein sequence ID" value="EXU80584.1"/>
    <property type="molecule type" value="Genomic_DNA"/>
</dbReference>
<comment type="caution">
    <text evidence="1">The sequence shown here is derived from an EMBL/GenBank/DDBJ whole genome shotgun (WGS) entry which is preliminary data.</text>
</comment>
<keyword evidence="2" id="KW-1185">Reference proteome</keyword>
<name>A0A014MR13_9BURK</name>
<sequence length="55" mass="6271">MFNIGYHWTCQSNHDETLLQIGFMLDRMIQKPGSIHNPHLTVADGTNDLSCRVVD</sequence>
<organism evidence="1 2">
    <name type="scientific">Comamonas aquatica DA1877</name>
    <dbReference type="NCBI Taxonomy" id="1457173"/>
    <lineage>
        <taxon>Bacteria</taxon>
        <taxon>Pseudomonadati</taxon>
        <taxon>Pseudomonadota</taxon>
        <taxon>Betaproteobacteria</taxon>
        <taxon>Burkholderiales</taxon>
        <taxon>Comamonadaceae</taxon>
        <taxon>Comamonas</taxon>
    </lineage>
</organism>
<gene>
    <name evidence="1" type="ORF">AX13_15095</name>
</gene>
<protein>
    <submittedName>
        <fullName evidence="1">Uncharacterized protein</fullName>
    </submittedName>
</protein>